<dbReference type="PANTHER" id="PTHR47514">
    <property type="entry name" value="TRANSKETOLASE N-TERMINAL SECTION-RELATED"/>
    <property type="match status" value="1"/>
</dbReference>
<dbReference type="PANTHER" id="PTHR47514:SF1">
    <property type="entry name" value="TRANSKETOLASE N-TERMINAL SECTION-RELATED"/>
    <property type="match status" value="1"/>
</dbReference>
<gene>
    <name evidence="7" type="ORF">HGMM_F17E10C33</name>
</gene>
<dbReference type="CDD" id="cd02012">
    <property type="entry name" value="TPP_TK"/>
    <property type="match status" value="1"/>
</dbReference>
<dbReference type="GO" id="GO:0046872">
    <property type="term" value="F:metal ion binding"/>
    <property type="evidence" value="ECO:0007669"/>
    <property type="project" value="UniProtKB-KW"/>
</dbReference>
<reference evidence="7" key="1">
    <citation type="journal article" date="2005" name="Environ. Microbiol.">
        <title>Genetic and functional properties of uncultivated thermophilic crenarchaeotes from a subsurface gold mine as revealed by analysis of genome fragments.</title>
        <authorList>
            <person name="Nunoura T."/>
            <person name="Hirayama H."/>
            <person name="Takami H."/>
            <person name="Oida H."/>
            <person name="Nishi S."/>
            <person name="Shimamura S."/>
            <person name="Suzuki Y."/>
            <person name="Inagaki F."/>
            <person name="Takai K."/>
            <person name="Nealson K.H."/>
            <person name="Horikoshi K."/>
        </authorList>
    </citation>
    <scope>NUCLEOTIDE SEQUENCE</scope>
</reference>
<dbReference type="Gene3D" id="3.40.50.970">
    <property type="match status" value="1"/>
</dbReference>
<dbReference type="EMBL" id="AP011697">
    <property type="protein sequence ID" value="BAL54703.1"/>
    <property type="molecule type" value="Genomic_DNA"/>
</dbReference>
<name>H5SEW7_9BACT</name>
<dbReference type="Pfam" id="PF00456">
    <property type="entry name" value="Transketolase_N"/>
    <property type="match status" value="1"/>
</dbReference>
<comment type="similarity">
    <text evidence="2">Belongs to the transketolase family.</text>
</comment>
<dbReference type="InterPro" id="IPR029061">
    <property type="entry name" value="THDP-binding"/>
</dbReference>
<dbReference type="InterPro" id="IPR049557">
    <property type="entry name" value="Transketolase_CS"/>
</dbReference>
<comment type="cofactor">
    <cofactor evidence="1">
        <name>thiamine diphosphate</name>
        <dbReference type="ChEBI" id="CHEBI:58937"/>
    </cofactor>
</comment>
<dbReference type="GO" id="GO:0016740">
    <property type="term" value="F:transferase activity"/>
    <property type="evidence" value="ECO:0007669"/>
    <property type="project" value="UniProtKB-KW"/>
</dbReference>
<dbReference type="SUPFAM" id="SSF52518">
    <property type="entry name" value="Thiamin diphosphate-binding fold (THDP-binding)"/>
    <property type="match status" value="1"/>
</dbReference>
<evidence type="ECO:0000256" key="1">
    <source>
        <dbReference type="ARBA" id="ARBA00001964"/>
    </source>
</evidence>
<sequence length="272" mass="30369">MTIAQLQQKAKELRRAVLEMVAHAGSGHPGGALSSADVLTVLYYKYLRHRPQEPRWPERDRFVLSNGHICPILYAILADRGFFPKEELKNLRKLGSILQGHPSLAFKTPGVEHSGGSLGLGLSVSVGMALAAKLDKKDYKVYCLISDGECQEGQTWEAATAAVHYKLDNLCAMLDRNGTQIDGRTEEIMKIEPITEKWRTFGWNTLEIDGHDYEQIISAFEQFLKNQGTGRPTMIVARTVIGKGVSFMEGDYHWHHGAPTPQQLEQALRELA</sequence>
<evidence type="ECO:0000256" key="4">
    <source>
        <dbReference type="ARBA" id="ARBA00022723"/>
    </source>
</evidence>
<accession>H5SEW7</accession>
<feature type="domain" description="Transketolase N-terminal" evidence="6">
    <location>
        <begin position="8"/>
        <end position="261"/>
    </location>
</feature>
<organism evidence="7">
    <name type="scientific">uncultured Acetothermia bacterium</name>
    <dbReference type="NCBI Taxonomy" id="236499"/>
    <lineage>
        <taxon>Bacteria</taxon>
        <taxon>Candidatus Bipolaricaulota</taxon>
        <taxon>environmental samples</taxon>
    </lineage>
</organism>
<reference evidence="7" key="2">
    <citation type="journal article" date="2012" name="PLoS ONE">
        <title>A Deeply Branching Thermophilic Bacterium with an Ancient Acetyl-CoA Pathway Dominates a Subsurface Ecosystem.</title>
        <authorList>
            <person name="Takami H."/>
            <person name="Noguchi H."/>
            <person name="Takaki Y."/>
            <person name="Uchiyama I."/>
            <person name="Toyoda A."/>
            <person name="Nishi S."/>
            <person name="Chee G.-J."/>
            <person name="Arai W."/>
            <person name="Nunoura T."/>
            <person name="Itoh T."/>
            <person name="Hattori M."/>
            <person name="Takai K."/>
        </authorList>
    </citation>
    <scope>NUCLEOTIDE SEQUENCE</scope>
</reference>
<keyword evidence="5" id="KW-0786">Thiamine pyrophosphate</keyword>
<evidence type="ECO:0000256" key="5">
    <source>
        <dbReference type="ARBA" id="ARBA00023052"/>
    </source>
</evidence>
<dbReference type="AlphaFoldDB" id="H5SEW7"/>
<protein>
    <submittedName>
        <fullName evidence="7">Transketolase domain protein</fullName>
    </submittedName>
</protein>
<keyword evidence="4" id="KW-0479">Metal-binding</keyword>
<evidence type="ECO:0000313" key="7">
    <source>
        <dbReference type="EMBL" id="BAL54703.1"/>
    </source>
</evidence>
<dbReference type="InterPro" id="IPR005474">
    <property type="entry name" value="Transketolase_N"/>
</dbReference>
<evidence type="ECO:0000259" key="6">
    <source>
        <dbReference type="Pfam" id="PF00456"/>
    </source>
</evidence>
<evidence type="ECO:0000256" key="3">
    <source>
        <dbReference type="ARBA" id="ARBA00022679"/>
    </source>
</evidence>
<keyword evidence="3" id="KW-0808">Transferase</keyword>
<evidence type="ECO:0000256" key="2">
    <source>
        <dbReference type="ARBA" id="ARBA00007131"/>
    </source>
</evidence>
<proteinExistence type="inferred from homology"/>
<dbReference type="PROSITE" id="PS00801">
    <property type="entry name" value="TRANSKETOLASE_1"/>
    <property type="match status" value="1"/>
</dbReference>